<dbReference type="AlphaFoldDB" id="K6ZC75"/>
<proteinExistence type="predicted"/>
<dbReference type="SMART" id="SM00028">
    <property type="entry name" value="TPR"/>
    <property type="match status" value="3"/>
</dbReference>
<organism evidence="1 2">
    <name type="scientific">Paraglaciecola arctica BSs20135</name>
    <dbReference type="NCBI Taxonomy" id="493475"/>
    <lineage>
        <taxon>Bacteria</taxon>
        <taxon>Pseudomonadati</taxon>
        <taxon>Pseudomonadota</taxon>
        <taxon>Gammaproteobacteria</taxon>
        <taxon>Alteromonadales</taxon>
        <taxon>Alteromonadaceae</taxon>
        <taxon>Paraglaciecola</taxon>
    </lineage>
</organism>
<dbReference type="Proteomes" id="UP000006327">
    <property type="component" value="Unassembled WGS sequence"/>
</dbReference>
<dbReference type="InterPro" id="IPR011990">
    <property type="entry name" value="TPR-like_helical_dom_sf"/>
</dbReference>
<reference evidence="1 2" key="1">
    <citation type="journal article" date="2017" name="Antonie Van Leeuwenhoek">
        <title>Rhizobium rhizosphaerae sp. nov., a novel species isolated from rice rhizosphere.</title>
        <authorList>
            <person name="Zhao J.J."/>
            <person name="Zhang J."/>
            <person name="Zhang R.J."/>
            <person name="Zhang C.W."/>
            <person name="Yin H.Q."/>
            <person name="Zhang X.X."/>
        </authorList>
    </citation>
    <scope>NUCLEOTIDE SEQUENCE [LARGE SCALE GENOMIC DNA]</scope>
    <source>
        <strain evidence="1 2">BSs20135</strain>
    </source>
</reference>
<dbReference type="Gene3D" id="1.25.40.10">
    <property type="entry name" value="Tetratricopeptide repeat domain"/>
    <property type="match status" value="1"/>
</dbReference>
<sequence>MTNIRLLRNLPNKKLKIGYLLLIAGCWQSTILLAQNNSISACDMPSKNCLTWVSTELGNVKPNSMYWYNLKLMQLDSLMIIKEFKLLKHELSAFNDKENLKLPAVFATHLNIYLAKLYLIDGNREQAVILLKLSLADLQQLNQSFYSPMRMINIANLMLNLNQYEKSLALLERIETEFENSRDLYLKLELHGNLGHAHRLLKNYNNALVHYKKSLQFAIKLGGEQQIANLHNHVGKMYKATDQIDLAELSFINALTYAEKDARDSTINQAKINLAFFYFQQLELEKAQKLIKGMDASKIEPHQRKKWKAIHRALNAGQQIVSAGSDEVQ</sequence>
<gene>
    <name evidence="1" type="ORF">GARC_4093</name>
</gene>
<dbReference type="EMBL" id="BAEO01000060">
    <property type="protein sequence ID" value="GAC21035.1"/>
    <property type="molecule type" value="Genomic_DNA"/>
</dbReference>
<dbReference type="InterPro" id="IPR019734">
    <property type="entry name" value="TPR_rpt"/>
</dbReference>
<dbReference type="STRING" id="493475.GARC_4093"/>
<accession>K6ZC75</accession>
<comment type="caution">
    <text evidence="1">The sequence shown here is derived from an EMBL/GenBank/DDBJ whole genome shotgun (WGS) entry which is preliminary data.</text>
</comment>
<keyword evidence="2" id="KW-1185">Reference proteome</keyword>
<evidence type="ECO:0000313" key="2">
    <source>
        <dbReference type="Proteomes" id="UP000006327"/>
    </source>
</evidence>
<evidence type="ECO:0000313" key="1">
    <source>
        <dbReference type="EMBL" id="GAC21035.1"/>
    </source>
</evidence>
<dbReference type="SUPFAM" id="SSF48452">
    <property type="entry name" value="TPR-like"/>
    <property type="match status" value="2"/>
</dbReference>
<dbReference type="RefSeq" id="WP_007623580.1">
    <property type="nucleotide sequence ID" value="NZ_BAEO01000060.1"/>
</dbReference>
<name>K6ZC75_9ALTE</name>
<dbReference type="eggNOG" id="COG0457">
    <property type="taxonomic scope" value="Bacteria"/>
</dbReference>
<protein>
    <submittedName>
        <fullName evidence="1">Uncharacterized protein</fullName>
    </submittedName>
</protein>